<evidence type="ECO:0000313" key="2">
    <source>
        <dbReference type="Proteomes" id="UP001497480"/>
    </source>
</evidence>
<gene>
    <name evidence="1" type="ORF">LLUT_LOCUS13239</name>
</gene>
<dbReference type="Proteomes" id="UP001497480">
    <property type="component" value="Unassembled WGS sequence"/>
</dbReference>
<accession>A0AAV1WT39</accession>
<name>A0AAV1WT39_LUPLU</name>
<evidence type="ECO:0000313" key="1">
    <source>
        <dbReference type="EMBL" id="CAL0312179.1"/>
    </source>
</evidence>
<proteinExistence type="predicted"/>
<dbReference type="AlphaFoldDB" id="A0AAV1WT39"/>
<organism evidence="1 2">
    <name type="scientific">Lupinus luteus</name>
    <name type="common">European yellow lupine</name>
    <dbReference type="NCBI Taxonomy" id="3873"/>
    <lineage>
        <taxon>Eukaryota</taxon>
        <taxon>Viridiplantae</taxon>
        <taxon>Streptophyta</taxon>
        <taxon>Embryophyta</taxon>
        <taxon>Tracheophyta</taxon>
        <taxon>Spermatophyta</taxon>
        <taxon>Magnoliopsida</taxon>
        <taxon>eudicotyledons</taxon>
        <taxon>Gunneridae</taxon>
        <taxon>Pentapetalae</taxon>
        <taxon>rosids</taxon>
        <taxon>fabids</taxon>
        <taxon>Fabales</taxon>
        <taxon>Fabaceae</taxon>
        <taxon>Papilionoideae</taxon>
        <taxon>50 kb inversion clade</taxon>
        <taxon>genistoids sensu lato</taxon>
        <taxon>core genistoids</taxon>
        <taxon>Genisteae</taxon>
        <taxon>Lupinus</taxon>
    </lineage>
</organism>
<sequence length="185" mass="20409">MTILQFSCKRKTQEQQPYVNPNLDPVLLVPGVGGSMLIAVDDQNGTEERVWADGFNAEARVGIPGDHCYILSKTHLFRILKHWLKAEAPDPFYNPLNDYVVLPTAFEIESSKEKGREVEWEIISKDQYDQSSTSADITSLRSISTLHGSANQSYSEAHATVVVHPGSDGDQHVQLNALAVSVDAS</sequence>
<keyword evidence="2" id="KW-1185">Reference proteome</keyword>
<dbReference type="EMBL" id="CAXHTB010000009">
    <property type="protein sequence ID" value="CAL0312179.1"/>
    <property type="molecule type" value="Genomic_DNA"/>
</dbReference>
<reference evidence="1 2" key="1">
    <citation type="submission" date="2024-03" db="EMBL/GenBank/DDBJ databases">
        <authorList>
            <person name="Martinez-Hernandez J."/>
        </authorList>
    </citation>
    <scope>NUCLEOTIDE SEQUENCE [LARGE SCALE GENOMIC DNA]</scope>
</reference>
<protein>
    <submittedName>
        <fullName evidence="1">Uncharacterized protein</fullName>
    </submittedName>
</protein>
<comment type="caution">
    <text evidence="1">The sequence shown here is derived from an EMBL/GenBank/DDBJ whole genome shotgun (WGS) entry which is preliminary data.</text>
</comment>